<dbReference type="AlphaFoldDB" id="A0A9X1SX36"/>
<keyword evidence="2" id="KW-1185">Reference proteome</keyword>
<evidence type="ECO:0000313" key="2">
    <source>
        <dbReference type="Proteomes" id="UP001138997"/>
    </source>
</evidence>
<comment type="caution">
    <text evidence="1">The sequence shown here is derived from an EMBL/GenBank/DDBJ whole genome shotgun (WGS) entry which is preliminary data.</text>
</comment>
<sequence>MTVDVTALHLQRQALQAAADGAARDAADALDEATFYEHGAQERPVALTDASVQESVRDYLSQAPESLVELQIGVGGPTGALDEATAEVTLTGRARVPLVAVVVRRWASGVPLESTSRASAQEEP</sequence>
<proteinExistence type="predicted"/>
<dbReference type="EMBL" id="JAJOMB010000022">
    <property type="protein sequence ID" value="MCD5315399.1"/>
    <property type="molecule type" value="Genomic_DNA"/>
</dbReference>
<accession>A0A9X1SX36</accession>
<evidence type="ECO:0000313" key="1">
    <source>
        <dbReference type="EMBL" id="MCD5315399.1"/>
    </source>
</evidence>
<protein>
    <submittedName>
        <fullName evidence="1">Uncharacterized protein</fullName>
    </submittedName>
</protein>
<organism evidence="1 2">
    <name type="scientific">Kineosporia babensis</name>
    <dbReference type="NCBI Taxonomy" id="499548"/>
    <lineage>
        <taxon>Bacteria</taxon>
        <taxon>Bacillati</taxon>
        <taxon>Actinomycetota</taxon>
        <taxon>Actinomycetes</taxon>
        <taxon>Kineosporiales</taxon>
        <taxon>Kineosporiaceae</taxon>
        <taxon>Kineosporia</taxon>
    </lineage>
</organism>
<gene>
    <name evidence="1" type="ORF">LR394_31330</name>
</gene>
<dbReference type="Proteomes" id="UP001138997">
    <property type="component" value="Unassembled WGS sequence"/>
</dbReference>
<reference evidence="1" key="1">
    <citation type="submission" date="2021-11" db="EMBL/GenBank/DDBJ databases">
        <title>Streptomyces corallinus and Kineosporia corallina sp. nov., two new coral-derived marine actinobacteria.</title>
        <authorList>
            <person name="Buangrab K."/>
            <person name="Sutthacheep M."/>
            <person name="Yeemin T."/>
            <person name="Harunari E."/>
            <person name="Igarashi Y."/>
            <person name="Sripreechasak P."/>
            <person name="Kanchanasin P."/>
            <person name="Tanasupawat S."/>
            <person name="Phongsopitanun W."/>
        </authorList>
    </citation>
    <scope>NUCLEOTIDE SEQUENCE</scope>
    <source>
        <strain evidence="1">JCM 31032</strain>
    </source>
</reference>
<name>A0A9X1SX36_9ACTN</name>